<keyword evidence="2 5" id="KW-0812">Transmembrane</keyword>
<keyword evidence="4 5" id="KW-0472">Membrane</keyword>
<evidence type="ECO:0000256" key="3">
    <source>
        <dbReference type="ARBA" id="ARBA00022989"/>
    </source>
</evidence>
<feature type="transmembrane region" description="Helical" evidence="5">
    <location>
        <begin position="174"/>
        <end position="199"/>
    </location>
</feature>
<dbReference type="EMBL" id="JAGGMR010000001">
    <property type="protein sequence ID" value="MBP2193202.1"/>
    <property type="molecule type" value="Genomic_DNA"/>
</dbReference>
<keyword evidence="8" id="KW-1185">Reference proteome</keyword>
<accession>A0ABS4QNB3</accession>
<dbReference type="InterPro" id="IPR036259">
    <property type="entry name" value="MFS_trans_sf"/>
</dbReference>
<dbReference type="PROSITE" id="PS50850">
    <property type="entry name" value="MFS"/>
    <property type="match status" value="1"/>
</dbReference>
<protein>
    <submittedName>
        <fullName evidence="7">MFS family permease</fullName>
    </submittedName>
</protein>
<evidence type="ECO:0000259" key="6">
    <source>
        <dbReference type="PROSITE" id="PS50850"/>
    </source>
</evidence>
<evidence type="ECO:0000256" key="5">
    <source>
        <dbReference type="SAM" id="Phobius"/>
    </source>
</evidence>
<feature type="domain" description="Major facilitator superfamily (MFS) profile" evidence="6">
    <location>
        <begin position="1"/>
        <end position="217"/>
    </location>
</feature>
<evidence type="ECO:0000256" key="4">
    <source>
        <dbReference type="ARBA" id="ARBA00023136"/>
    </source>
</evidence>
<name>A0ABS4QNB3_9NOCA</name>
<keyword evidence="3 5" id="KW-1133">Transmembrane helix</keyword>
<reference evidence="7 8" key="1">
    <citation type="submission" date="2021-03" db="EMBL/GenBank/DDBJ databases">
        <title>Sequencing the genomes of 1000 actinobacteria strains.</title>
        <authorList>
            <person name="Klenk H.-P."/>
        </authorList>
    </citation>
    <scope>NUCLEOTIDE SEQUENCE [LARGE SCALE GENOMIC DNA]</scope>
    <source>
        <strain evidence="7 8">DSM 45516</strain>
    </source>
</reference>
<comment type="caution">
    <text evidence="7">The sequence shown here is derived from an EMBL/GenBank/DDBJ whole genome shotgun (WGS) entry which is preliminary data.</text>
</comment>
<dbReference type="SUPFAM" id="SSF103473">
    <property type="entry name" value="MFS general substrate transporter"/>
    <property type="match status" value="1"/>
</dbReference>
<dbReference type="Proteomes" id="UP001519325">
    <property type="component" value="Unassembled WGS sequence"/>
</dbReference>
<dbReference type="Gene3D" id="1.20.1720.10">
    <property type="entry name" value="Multidrug resistance protein D"/>
    <property type="match status" value="1"/>
</dbReference>
<evidence type="ECO:0000313" key="8">
    <source>
        <dbReference type="Proteomes" id="UP001519325"/>
    </source>
</evidence>
<feature type="transmembrane region" description="Helical" evidence="5">
    <location>
        <begin position="88"/>
        <end position="106"/>
    </location>
</feature>
<comment type="subcellular location">
    <subcellularLocation>
        <location evidence="1">Cell membrane</location>
        <topology evidence="1">Multi-pass membrane protein</topology>
    </subcellularLocation>
</comment>
<proteinExistence type="predicted"/>
<dbReference type="RefSeq" id="WP_209896492.1">
    <property type="nucleotide sequence ID" value="NZ_JAGGMR010000001.1"/>
</dbReference>
<sequence length="217" mass="21715">MAMLPPRQNPALSIGNYPAWTLLGPGLATVVGLAMWTGVYRIDGSSPIQVEFGMSGPVFFLIGFVAYLIAAALAFSLGYLLGGRALTAVSISAAGVMLLGVVLVVLGGGSGILLVGRVLGGLGAGAAAGVTTALVRSLRSRRDLAAVAAAAGIVALVIAPIINQLISDAFSFRLAYLTATPLLVAALLASVISGIALAASNRPGPNSAPYPPPGFHP</sequence>
<evidence type="ECO:0000256" key="2">
    <source>
        <dbReference type="ARBA" id="ARBA00022692"/>
    </source>
</evidence>
<evidence type="ECO:0000256" key="1">
    <source>
        <dbReference type="ARBA" id="ARBA00004651"/>
    </source>
</evidence>
<feature type="transmembrane region" description="Helical" evidence="5">
    <location>
        <begin position="144"/>
        <end position="162"/>
    </location>
</feature>
<feature type="transmembrane region" description="Helical" evidence="5">
    <location>
        <begin position="112"/>
        <end position="135"/>
    </location>
</feature>
<feature type="transmembrane region" description="Helical" evidence="5">
    <location>
        <begin position="20"/>
        <end position="39"/>
    </location>
</feature>
<evidence type="ECO:0000313" key="7">
    <source>
        <dbReference type="EMBL" id="MBP2193202.1"/>
    </source>
</evidence>
<feature type="transmembrane region" description="Helical" evidence="5">
    <location>
        <begin position="59"/>
        <end position="81"/>
    </location>
</feature>
<organism evidence="7 8">
    <name type="scientific">Nocardia goodfellowii</name>
    <dbReference type="NCBI Taxonomy" id="882446"/>
    <lineage>
        <taxon>Bacteria</taxon>
        <taxon>Bacillati</taxon>
        <taxon>Actinomycetota</taxon>
        <taxon>Actinomycetes</taxon>
        <taxon>Mycobacteriales</taxon>
        <taxon>Nocardiaceae</taxon>
        <taxon>Nocardia</taxon>
    </lineage>
</organism>
<gene>
    <name evidence="7" type="ORF">BJ987_006103</name>
</gene>
<dbReference type="InterPro" id="IPR020846">
    <property type="entry name" value="MFS_dom"/>
</dbReference>